<dbReference type="GO" id="GO:0004820">
    <property type="term" value="F:glycine-tRNA ligase activity"/>
    <property type="evidence" value="ECO:0007669"/>
    <property type="project" value="UniProtKB-UniRule"/>
</dbReference>
<protein>
    <recommendedName>
        <fullName evidence="11">Glycine--tRNA ligase beta subunit</fullName>
        <ecNumber evidence="11">6.1.1.14</ecNumber>
    </recommendedName>
    <alternativeName>
        <fullName evidence="11">Glycyl-tRNA synthetase beta subunit</fullName>
        <shortName evidence="11">GlyRS</shortName>
    </alternativeName>
</protein>
<evidence type="ECO:0000256" key="1">
    <source>
        <dbReference type="ARBA" id="ARBA00004496"/>
    </source>
</evidence>
<evidence type="ECO:0000313" key="13">
    <source>
        <dbReference type="EMBL" id="TQV81891.1"/>
    </source>
</evidence>
<dbReference type="AlphaFoldDB" id="A0A545TXJ0"/>
<keyword evidence="5 11" id="KW-0436">Ligase</keyword>
<organism evidence="13 14">
    <name type="scientific">Denitrobaculum tricleocarpae</name>
    <dbReference type="NCBI Taxonomy" id="2591009"/>
    <lineage>
        <taxon>Bacteria</taxon>
        <taxon>Pseudomonadati</taxon>
        <taxon>Pseudomonadota</taxon>
        <taxon>Alphaproteobacteria</taxon>
        <taxon>Rhodospirillales</taxon>
        <taxon>Rhodospirillaceae</taxon>
        <taxon>Denitrobaculum</taxon>
    </lineage>
</organism>
<reference evidence="13 14" key="1">
    <citation type="submission" date="2019-06" db="EMBL/GenBank/DDBJ databases">
        <title>Whole genome sequence for Rhodospirillaceae sp. R148.</title>
        <authorList>
            <person name="Wang G."/>
        </authorList>
    </citation>
    <scope>NUCLEOTIDE SEQUENCE [LARGE SCALE GENOMIC DNA]</scope>
    <source>
        <strain evidence="13 14">R148</strain>
    </source>
</reference>
<dbReference type="GO" id="GO:0005829">
    <property type="term" value="C:cytosol"/>
    <property type="evidence" value="ECO:0007669"/>
    <property type="project" value="TreeGrafter"/>
</dbReference>
<dbReference type="Proteomes" id="UP000315252">
    <property type="component" value="Unassembled WGS sequence"/>
</dbReference>
<dbReference type="HAMAP" id="MF_00255">
    <property type="entry name" value="Gly_tRNA_synth_beta"/>
    <property type="match status" value="1"/>
</dbReference>
<keyword evidence="14" id="KW-1185">Reference proteome</keyword>
<comment type="caution">
    <text evidence="13">The sequence shown here is derived from an EMBL/GenBank/DDBJ whole genome shotgun (WGS) entry which is preliminary data.</text>
</comment>
<dbReference type="GO" id="GO:0004814">
    <property type="term" value="F:arginine-tRNA ligase activity"/>
    <property type="evidence" value="ECO:0007669"/>
    <property type="project" value="InterPro"/>
</dbReference>
<dbReference type="SUPFAM" id="SSF109604">
    <property type="entry name" value="HD-domain/PDEase-like"/>
    <property type="match status" value="1"/>
</dbReference>
<dbReference type="RefSeq" id="WP_142895522.1">
    <property type="nucleotide sequence ID" value="NZ_ML660053.1"/>
</dbReference>
<name>A0A545TXJ0_9PROT</name>
<comment type="catalytic activity">
    <reaction evidence="10 11">
        <text>tRNA(Gly) + glycine + ATP = glycyl-tRNA(Gly) + AMP + diphosphate</text>
        <dbReference type="Rhea" id="RHEA:16013"/>
        <dbReference type="Rhea" id="RHEA-COMP:9664"/>
        <dbReference type="Rhea" id="RHEA-COMP:9683"/>
        <dbReference type="ChEBI" id="CHEBI:30616"/>
        <dbReference type="ChEBI" id="CHEBI:33019"/>
        <dbReference type="ChEBI" id="CHEBI:57305"/>
        <dbReference type="ChEBI" id="CHEBI:78442"/>
        <dbReference type="ChEBI" id="CHEBI:78522"/>
        <dbReference type="ChEBI" id="CHEBI:456215"/>
        <dbReference type="EC" id="6.1.1.14"/>
    </reaction>
</comment>
<dbReference type="GO" id="GO:0005524">
    <property type="term" value="F:ATP binding"/>
    <property type="evidence" value="ECO:0007669"/>
    <property type="project" value="UniProtKB-UniRule"/>
</dbReference>
<keyword evidence="4 11" id="KW-0963">Cytoplasm</keyword>
<dbReference type="PANTHER" id="PTHR30075">
    <property type="entry name" value="GLYCYL-TRNA SYNTHETASE"/>
    <property type="match status" value="1"/>
</dbReference>
<dbReference type="GO" id="GO:0006420">
    <property type="term" value="P:arginyl-tRNA aminoacylation"/>
    <property type="evidence" value="ECO:0007669"/>
    <property type="project" value="InterPro"/>
</dbReference>
<evidence type="ECO:0000256" key="10">
    <source>
        <dbReference type="ARBA" id="ARBA00047937"/>
    </source>
</evidence>
<evidence type="ECO:0000256" key="8">
    <source>
        <dbReference type="ARBA" id="ARBA00022917"/>
    </source>
</evidence>
<dbReference type="EC" id="6.1.1.14" evidence="11"/>
<gene>
    <name evidence="11" type="primary">glyS</name>
    <name evidence="13" type="ORF">FKG95_06535</name>
</gene>
<dbReference type="Pfam" id="PF02092">
    <property type="entry name" value="tRNA_synt_2f"/>
    <property type="match status" value="1"/>
</dbReference>
<evidence type="ECO:0000256" key="11">
    <source>
        <dbReference type="HAMAP-Rule" id="MF_00255"/>
    </source>
</evidence>
<evidence type="ECO:0000256" key="7">
    <source>
        <dbReference type="ARBA" id="ARBA00022840"/>
    </source>
</evidence>
<dbReference type="PRINTS" id="PR01045">
    <property type="entry name" value="TRNASYNTHGB"/>
</dbReference>
<comment type="subcellular location">
    <subcellularLocation>
        <location evidence="1 11">Cytoplasm</location>
    </subcellularLocation>
</comment>
<dbReference type="PROSITE" id="PS50861">
    <property type="entry name" value="AA_TRNA_LIGASE_II_GLYAB"/>
    <property type="match status" value="1"/>
</dbReference>
<dbReference type="GO" id="GO:0006426">
    <property type="term" value="P:glycyl-tRNA aminoacylation"/>
    <property type="evidence" value="ECO:0007669"/>
    <property type="project" value="UniProtKB-UniRule"/>
</dbReference>
<accession>A0A545TXJ0</accession>
<evidence type="ECO:0000259" key="12">
    <source>
        <dbReference type="Pfam" id="PF05746"/>
    </source>
</evidence>
<dbReference type="PANTHER" id="PTHR30075:SF2">
    <property type="entry name" value="GLYCINE--TRNA LIGASE, CHLOROPLASTIC_MITOCHONDRIAL 2"/>
    <property type="match status" value="1"/>
</dbReference>
<dbReference type="InterPro" id="IPR006194">
    <property type="entry name" value="Gly-tRNA-synth_heterodimer"/>
</dbReference>
<keyword evidence="6 11" id="KW-0547">Nucleotide-binding</keyword>
<comment type="subunit">
    <text evidence="3 11">Tetramer of two alpha and two beta subunits.</text>
</comment>
<dbReference type="OrthoDB" id="9775440at2"/>
<evidence type="ECO:0000256" key="3">
    <source>
        <dbReference type="ARBA" id="ARBA00011209"/>
    </source>
</evidence>
<evidence type="ECO:0000256" key="6">
    <source>
        <dbReference type="ARBA" id="ARBA00022741"/>
    </source>
</evidence>
<dbReference type="EMBL" id="VHSH01000002">
    <property type="protein sequence ID" value="TQV81891.1"/>
    <property type="molecule type" value="Genomic_DNA"/>
</dbReference>
<evidence type="ECO:0000256" key="2">
    <source>
        <dbReference type="ARBA" id="ARBA00008226"/>
    </source>
</evidence>
<keyword evidence="9 11" id="KW-0030">Aminoacyl-tRNA synthetase</keyword>
<dbReference type="InterPro" id="IPR008909">
    <property type="entry name" value="DALR_anticod-bd"/>
</dbReference>
<feature type="domain" description="DALR anticodon binding" evidence="12">
    <location>
        <begin position="580"/>
        <end position="683"/>
    </location>
</feature>
<dbReference type="NCBIfam" id="TIGR00211">
    <property type="entry name" value="glyS"/>
    <property type="match status" value="1"/>
</dbReference>
<keyword evidence="7 11" id="KW-0067">ATP-binding</keyword>
<dbReference type="InterPro" id="IPR015944">
    <property type="entry name" value="Gly-tRNA-synth_bsu"/>
</dbReference>
<evidence type="ECO:0000256" key="9">
    <source>
        <dbReference type="ARBA" id="ARBA00023146"/>
    </source>
</evidence>
<sequence>MAELLFELLSEEIPARMQAKAAADLKRLVTDRLKSAGLSVSSVETYATPRRIALAAEGLPDKQPDVSEEKKGPKVGAPEQAIGGFLKANGLSSVDEAEVRETPKGNFYFLVKEIAGQPTSAVLPGILIESVQALPWAKSMRWARTGFRWVRPLHSIIALFDSKLLDGTLDLGNGMSLPFGDSTLGHRFMSDGAPITVTGFADYKSKLAAAKVMLDPAERRRTIAEAAAKITSAEGLSLKADDALLDEVSGLIEWPVVMMGQIDEDFMSLPPEVLSTSMRSHQKYFSVQNGDVLANRFVFVANMEASDGGATIIEGNQRVLSARLSDARFFWDQDRKDPLASRTTALSDIVFHAKLGTLDQKVDRVEALAAELSAYIPGADKDRARSAARLAKADLVTGMVGEFPELQGIMGRYYALQDGEHTEVAQAIAEHYAPLGPGDACPSAPVSVAVALADKIDILTGFFAIDEKPTGSKDPYALRRAALGVVRLILENGLRLPLTKVFDAAQKLYPHLEATSVGPDLMAFFADRLKVVLKDKGVRHDLVTAVFALGGEDDLVRLLARVDALGSFIDSEDGANLLIAFRRAANIVRIEEKKDGTLYDGAVAPEAFAQDEERALFEALEQGSATAAAALSQEDFTAAMAALAKLRKPVDSYFDEVTVNADDAGLRANRLRLLSRIGATLGQVADFSKIEG</sequence>
<evidence type="ECO:0000256" key="5">
    <source>
        <dbReference type="ARBA" id="ARBA00022598"/>
    </source>
</evidence>
<proteinExistence type="inferred from homology"/>
<dbReference type="Pfam" id="PF05746">
    <property type="entry name" value="DALR_1"/>
    <property type="match status" value="1"/>
</dbReference>
<keyword evidence="8 11" id="KW-0648">Protein biosynthesis</keyword>
<evidence type="ECO:0000256" key="4">
    <source>
        <dbReference type="ARBA" id="ARBA00022490"/>
    </source>
</evidence>
<comment type="similarity">
    <text evidence="2 11">Belongs to the class-II aminoacyl-tRNA synthetase family.</text>
</comment>
<evidence type="ECO:0000313" key="14">
    <source>
        <dbReference type="Proteomes" id="UP000315252"/>
    </source>
</evidence>